<evidence type="ECO:0008006" key="5">
    <source>
        <dbReference type="Google" id="ProtNLM"/>
    </source>
</evidence>
<dbReference type="AlphaFoldDB" id="A0A8K0FVQ9"/>
<dbReference type="OrthoDB" id="191139at2759"/>
<evidence type="ECO:0000256" key="1">
    <source>
        <dbReference type="ARBA" id="ARBA00023002"/>
    </source>
</evidence>
<dbReference type="InterPro" id="IPR036291">
    <property type="entry name" value="NAD(P)-bd_dom_sf"/>
</dbReference>
<dbReference type="InterPro" id="IPR002347">
    <property type="entry name" value="SDR_fam"/>
</dbReference>
<sequence>MRFFSAKCASTVRLDGKTAVVTGSNTGIGKMTALDFFKRGARVVMACRSTDKANAAAEDIRNQCQGQTNTGEIIIKELDLTSLNSVRNCANDILQAEERIDLLINNAGVMVCPEGKTKDGFETQFGTNHLGHFLFTLLLLPKIIKSTPSRIVNVSSQAHARGRMNFDDLNFEKRPYSALQAYAQSKLANILFTKELASCITDAGIEGVTVYSLHPGVIATELGRHLDDTYFWGSRWLARILFGMFMKTPEQGAQTTIYCAVDEHAGKETGLYYSECEVKEPSPEAKKEEDAKKLWNISLKLVGLGENYKIFTQEK</sequence>
<dbReference type="EMBL" id="VTPC01091249">
    <property type="protein sequence ID" value="KAF2878985.1"/>
    <property type="molecule type" value="Genomic_DNA"/>
</dbReference>
<comment type="caution">
    <text evidence="3">The sequence shown here is derived from an EMBL/GenBank/DDBJ whole genome shotgun (WGS) entry which is preliminary data.</text>
</comment>
<dbReference type="Gene3D" id="3.40.50.720">
    <property type="entry name" value="NAD(P)-binding Rossmann-like Domain"/>
    <property type="match status" value="1"/>
</dbReference>
<dbReference type="SUPFAM" id="SSF51735">
    <property type="entry name" value="NAD(P)-binding Rossmann-fold domains"/>
    <property type="match status" value="1"/>
</dbReference>
<dbReference type="PRINTS" id="PR00081">
    <property type="entry name" value="GDHRDH"/>
</dbReference>
<dbReference type="PANTHER" id="PTHR43157">
    <property type="entry name" value="PHOSPHATIDYLINOSITOL-GLYCAN BIOSYNTHESIS CLASS F PROTEIN-RELATED"/>
    <property type="match status" value="1"/>
</dbReference>
<keyword evidence="1" id="KW-0560">Oxidoreductase</keyword>
<dbReference type="PANTHER" id="PTHR43157:SF73">
    <property type="entry name" value="WW DOMAIN-CONTAINING OXIDOREDUCTASE-LIKE PROTEIN"/>
    <property type="match status" value="1"/>
</dbReference>
<comment type="similarity">
    <text evidence="2">Belongs to the short-chain dehydrogenases/reductases (SDR) family.</text>
</comment>
<evidence type="ECO:0000256" key="2">
    <source>
        <dbReference type="RuleBase" id="RU000363"/>
    </source>
</evidence>
<proteinExistence type="inferred from homology"/>
<name>A0A8K0FVQ9_IGNLU</name>
<gene>
    <name evidence="3" type="ORF">ILUMI_27195</name>
</gene>
<reference evidence="3" key="1">
    <citation type="submission" date="2019-08" db="EMBL/GenBank/DDBJ databases">
        <title>The genome of the North American firefly Photinus pyralis.</title>
        <authorList>
            <consortium name="Photinus pyralis genome working group"/>
            <person name="Fallon T.R."/>
            <person name="Sander Lower S.E."/>
            <person name="Weng J.-K."/>
        </authorList>
    </citation>
    <scope>NUCLEOTIDE SEQUENCE</scope>
    <source>
        <strain evidence="3">TRF0915ILg1</strain>
        <tissue evidence="3">Whole body</tissue>
    </source>
</reference>
<dbReference type="NCBIfam" id="NF004846">
    <property type="entry name" value="PRK06197.1"/>
    <property type="match status" value="1"/>
</dbReference>
<protein>
    <recommendedName>
        <fullName evidence="5">Retinol dehydrogenase 13</fullName>
    </recommendedName>
</protein>
<accession>A0A8K0FVQ9</accession>
<dbReference type="GO" id="GO:0016491">
    <property type="term" value="F:oxidoreductase activity"/>
    <property type="evidence" value="ECO:0007669"/>
    <property type="project" value="UniProtKB-KW"/>
</dbReference>
<evidence type="ECO:0000313" key="3">
    <source>
        <dbReference type="EMBL" id="KAF2878985.1"/>
    </source>
</evidence>
<organism evidence="3 4">
    <name type="scientific">Ignelater luminosus</name>
    <name type="common">Cucubano</name>
    <name type="synonym">Pyrophorus luminosus</name>
    <dbReference type="NCBI Taxonomy" id="2038154"/>
    <lineage>
        <taxon>Eukaryota</taxon>
        <taxon>Metazoa</taxon>
        <taxon>Ecdysozoa</taxon>
        <taxon>Arthropoda</taxon>
        <taxon>Hexapoda</taxon>
        <taxon>Insecta</taxon>
        <taxon>Pterygota</taxon>
        <taxon>Neoptera</taxon>
        <taxon>Endopterygota</taxon>
        <taxon>Coleoptera</taxon>
        <taxon>Polyphaga</taxon>
        <taxon>Elateriformia</taxon>
        <taxon>Elateroidea</taxon>
        <taxon>Elateridae</taxon>
        <taxon>Agrypninae</taxon>
        <taxon>Pyrophorini</taxon>
        <taxon>Ignelater</taxon>
    </lineage>
</organism>
<dbReference type="PRINTS" id="PR00080">
    <property type="entry name" value="SDRFAMILY"/>
</dbReference>
<evidence type="ECO:0000313" key="4">
    <source>
        <dbReference type="Proteomes" id="UP000801492"/>
    </source>
</evidence>
<dbReference type="Proteomes" id="UP000801492">
    <property type="component" value="Unassembled WGS sequence"/>
</dbReference>
<keyword evidence="4" id="KW-1185">Reference proteome</keyword>
<dbReference type="Pfam" id="PF00106">
    <property type="entry name" value="adh_short"/>
    <property type="match status" value="1"/>
</dbReference>